<evidence type="ECO:0000256" key="16">
    <source>
        <dbReference type="PROSITE-ProRule" id="PRU00192"/>
    </source>
</evidence>
<evidence type="ECO:0000256" key="1">
    <source>
        <dbReference type="ARBA" id="ARBA00008343"/>
    </source>
</evidence>
<dbReference type="GO" id="GO:0046872">
    <property type="term" value="F:metal ion binding"/>
    <property type="evidence" value="ECO:0007669"/>
    <property type="project" value="UniProtKB-KW"/>
</dbReference>
<dbReference type="SUPFAM" id="SSF50044">
    <property type="entry name" value="SH3-domain"/>
    <property type="match status" value="1"/>
</dbReference>
<sequence>MELGQMNRLSTHVYTTSPSHNATVTPNQRSWPNRISLAGESGEGNCMRSEHPKPESWVTFESESTPPFPSKVSDPNDPLSRYNWYMGEMDRAEAVSLLANCENGTFLVRVSKSAERLGEYSLSLVYDYPRHIRIQRLLTADGSSVAYGLCELEQFPSIPTRNEVNDCCTLQEQIEPNLQPLLKELKLQTQALIDHYSKVSLNRCFDEVDTTLLYPYQPCPDSVSFFVRANYDFNDDSNSRLLSLKRGDRIAVLSRIAEERGWWKGWLHGRVNMIHYLLSVLRLCRSYKISVTRSGSFVSNLFMIKGIMPRRRASSQKAFEVGDIENAPPQVKRDCWEPANWRLQLQNITQMRKDRDAPVDVMGCERLADRKADPKTFRLQVLLSLMLSSQTKDQVTASAMHRLQSHGCTLKDLLEIDSGSLEQLIYPQKAIYIKKACEIFKEKYDGDIPRSVKELCELPGVGPKMAHLAMRCAWNEVTGIGVDTHVHRIVSRLQWTKKPTKTPEETRKELEAWLPREEWDRINWLLVGFGQQRCLPVSPQCSTCLNLNLCPTGRKLAGRSQKKL</sequence>
<evidence type="ECO:0000256" key="7">
    <source>
        <dbReference type="ARBA" id="ARBA00022801"/>
    </source>
</evidence>
<dbReference type="AlphaFoldDB" id="A0A1S8X2X6"/>
<keyword evidence="4" id="KW-0004">4Fe-4S</keyword>
<dbReference type="InterPro" id="IPR001452">
    <property type="entry name" value="SH3_domain"/>
</dbReference>
<dbReference type="Gene3D" id="2.30.30.40">
    <property type="entry name" value="SH3 Domains"/>
    <property type="match status" value="1"/>
</dbReference>
<keyword evidence="10" id="KW-0411">Iron-sulfur</keyword>
<dbReference type="PROSITE" id="PS50001">
    <property type="entry name" value="SH2"/>
    <property type="match status" value="1"/>
</dbReference>
<dbReference type="HAMAP" id="MF_03183">
    <property type="entry name" value="Endonuclease_III_Nth"/>
    <property type="match status" value="1"/>
</dbReference>
<dbReference type="Pfam" id="PF00633">
    <property type="entry name" value="HHH"/>
    <property type="match status" value="1"/>
</dbReference>
<dbReference type="InterPro" id="IPR036860">
    <property type="entry name" value="SH2_dom_sf"/>
</dbReference>
<dbReference type="GO" id="GO:0003677">
    <property type="term" value="F:DNA binding"/>
    <property type="evidence" value="ECO:0007669"/>
    <property type="project" value="InterPro"/>
</dbReference>
<dbReference type="GO" id="GO:0006285">
    <property type="term" value="P:base-excision repair, AP site formation"/>
    <property type="evidence" value="ECO:0007669"/>
    <property type="project" value="InterPro"/>
</dbReference>
<keyword evidence="8" id="KW-0809">Transit peptide</keyword>
<evidence type="ECO:0000256" key="15">
    <source>
        <dbReference type="PROSITE-ProRule" id="PRU00191"/>
    </source>
</evidence>
<dbReference type="SMART" id="SM00478">
    <property type="entry name" value="ENDO3c"/>
    <property type="match status" value="1"/>
</dbReference>
<dbReference type="PANTHER" id="PTHR43286">
    <property type="entry name" value="ENDONUCLEASE III-LIKE PROTEIN 1"/>
    <property type="match status" value="1"/>
</dbReference>
<comment type="similarity">
    <text evidence="1">Belongs to the Nth/MutY family.</text>
</comment>
<dbReference type="SMART" id="SM00252">
    <property type="entry name" value="SH2"/>
    <property type="match status" value="1"/>
</dbReference>
<evidence type="ECO:0000256" key="13">
    <source>
        <dbReference type="ARBA" id="ARBA00023295"/>
    </source>
</evidence>
<dbReference type="EC" id="4.2.99.18" evidence="2"/>
<dbReference type="FunFam" id="1.10.1670.10:FF:000003">
    <property type="entry name" value="Endonuclease III homolog"/>
    <property type="match status" value="1"/>
</dbReference>
<evidence type="ECO:0000256" key="2">
    <source>
        <dbReference type="ARBA" id="ARBA00012720"/>
    </source>
</evidence>
<dbReference type="EMBL" id="KV892412">
    <property type="protein sequence ID" value="OON20843.1"/>
    <property type="molecule type" value="Genomic_DNA"/>
</dbReference>
<dbReference type="GO" id="GO:0005634">
    <property type="term" value="C:nucleus"/>
    <property type="evidence" value="ECO:0007669"/>
    <property type="project" value="InterPro"/>
</dbReference>
<evidence type="ECO:0000256" key="9">
    <source>
        <dbReference type="ARBA" id="ARBA00023004"/>
    </source>
</evidence>
<keyword evidence="12" id="KW-0456">Lyase</keyword>
<feature type="domain" description="SH2" evidence="17">
    <location>
        <begin position="84"/>
        <end position="216"/>
    </location>
</feature>
<evidence type="ECO:0000313" key="20">
    <source>
        <dbReference type="Proteomes" id="UP000243686"/>
    </source>
</evidence>
<evidence type="ECO:0000256" key="6">
    <source>
        <dbReference type="ARBA" id="ARBA00022763"/>
    </source>
</evidence>
<keyword evidence="3 16" id="KW-0728">SH3 domain</keyword>
<dbReference type="GO" id="GO:0140078">
    <property type="term" value="F:class I DNA-(apurinic or apyrimidinic site) endonuclease activity"/>
    <property type="evidence" value="ECO:0007669"/>
    <property type="project" value="UniProtKB-EC"/>
</dbReference>
<evidence type="ECO:0000256" key="10">
    <source>
        <dbReference type="ARBA" id="ARBA00023014"/>
    </source>
</evidence>
<dbReference type="Gene3D" id="1.10.340.30">
    <property type="entry name" value="Hypothetical protein, domain 2"/>
    <property type="match status" value="1"/>
</dbReference>
<keyword evidence="7" id="KW-0378">Hydrolase</keyword>
<evidence type="ECO:0000313" key="19">
    <source>
        <dbReference type="EMBL" id="OON20843.1"/>
    </source>
</evidence>
<dbReference type="FunFam" id="1.10.340.30:FF:000005">
    <property type="entry name" value="Endonuclease III-like protein 1"/>
    <property type="match status" value="1"/>
</dbReference>
<feature type="non-terminal residue" evidence="19">
    <location>
        <position position="564"/>
    </location>
</feature>
<evidence type="ECO:0000259" key="18">
    <source>
        <dbReference type="PROSITE" id="PS50002"/>
    </source>
</evidence>
<dbReference type="GO" id="GO:0051539">
    <property type="term" value="F:4 iron, 4 sulfur cluster binding"/>
    <property type="evidence" value="ECO:0007669"/>
    <property type="project" value="UniProtKB-KW"/>
</dbReference>
<evidence type="ECO:0000256" key="8">
    <source>
        <dbReference type="ARBA" id="ARBA00022946"/>
    </source>
</evidence>
<dbReference type="InterPro" id="IPR004036">
    <property type="entry name" value="Endonuclease-III-like_CS2"/>
</dbReference>
<dbReference type="InterPro" id="IPR003265">
    <property type="entry name" value="HhH-GPD_domain"/>
</dbReference>
<dbReference type="GO" id="GO:0006289">
    <property type="term" value="P:nucleotide-excision repair"/>
    <property type="evidence" value="ECO:0007669"/>
    <property type="project" value="TreeGrafter"/>
</dbReference>
<evidence type="ECO:0000256" key="14">
    <source>
        <dbReference type="ARBA" id="ARBA00044632"/>
    </source>
</evidence>
<proteinExistence type="inferred from homology"/>
<keyword evidence="9" id="KW-0408">Iron</keyword>
<gene>
    <name evidence="19" type="ORF">X801_03270</name>
</gene>
<keyword evidence="20" id="KW-1185">Reference proteome</keyword>
<dbReference type="PANTHER" id="PTHR43286:SF1">
    <property type="entry name" value="ENDONUCLEASE III-LIKE PROTEIN 1"/>
    <property type="match status" value="1"/>
</dbReference>
<dbReference type="InterPro" id="IPR000445">
    <property type="entry name" value="HhH_motif"/>
</dbReference>
<keyword evidence="15" id="KW-0727">SH2 domain</keyword>
<dbReference type="InterPro" id="IPR011257">
    <property type="entry name" value="DNA_glycosylase"/>
</dbReference>
<dbReference type="Pfam" id="PF00018">
    <property type="entry name" value="SH3_1"/>
    <property type="match status" value="1"/>
</dbReference>
<evidence type="ECO:0000256" key="4">
    <source>
        <dbReference type="ARBA" id="ARBA00022485"/>
    </source>
</evidence>
<keyword evidence="6" id="KW-0227">DNA damage</keyword>
<keyword evidence="5" id="KW-0479">Metal-binding</keyword>
<evidence type="ECO:0000259" key="17">
    <source>
        <dbReference type="PROSITE" id="PS50001"/>
    </source>
</evidence>
<dbReference type="PROSITE" id="PS01155">
    <property type="entry name" value="ENDONUCLEASE_III_2"/>
    <property type="match status" value="1"/>
</dbReference>
<dbReference type="Pfam" id="PF00730">
    <property type="entry name" value="HhH-GPD"/>
    <property type="match status" value="1"/>
</dbReference>
<dbReference type="InterPro" id="IPR030841">
    <property type="entry name" value="NTH1"/>
</dbReference>
<evidence type="ECO:0000256" key="12">
    <source>
        <dbReference type="ARBA" id="ARBA00023239"/>
    </source>
</evidence>
<keyword evidence="13" id="KW-0326">Glycosidase</keyword>
<dbReference type="InterPro" id="IPR036028">
    <property type="entry name" value="SH3-like_dom_sf"/>
</dbReference>
<dbReference type="SUPFAM" id="SSF48150">
    <property type="entry name" value="DNA-glycosylase"/>
    <property type="match status" value="1"/>
</dbReference>
<comment type="catalytic activity">
    <reaction evidence="14">
        <text>2'-deoxyribonucleotide-(2'-deoxyribose 5'-phosphate)-2'-deoxyribonucleotide-DNA = a 3'-end 2'-deoxyribonucleotide-(2,3-dehydro-2,3-deoxyribose 5'-phosphate)-DNA + a 5'-end 5'-phospho-2'-deoxyribonucleoside-DNA + H(+)</text>
        <dbReference type="Rhea" id="RHEA:66592"/>
        <dbReference type="Rhea" id="RHEA-COMP:13180"/>
        <dbReference type="Rhea" id="RHEA-COMP:16897"/>
        <dbReference type="Rhea" id="RHEA-COMP:17067"/>
        <dbReference type="ChEBI" id="CHEBI:15378"/>
        <dbReference type="ChEBI" id="CHEBI:136412"/>
        <dbReference type="ChEBI" id="CHEBI:157695"/>
        <dbReference type="ChEBI" id="CHEBI:167181"/>
        <dbReference type="EC" id="4.2.99.18"/>
    </reaction>
</comment>
<evidence type="ECO:0000256" key="3">
    <source>
        <dbReference type="ARBA" id="ARBA00022443"/>
    </source>
</evidence>
<reference evidence="19 20" key="1">
    <citation type="submission" date="2015-03" db="EMBL/GenBank/DDBJ databases">
        <title>Draft genome of the nematode, Opisthorchis viverrini.</title>
        <authorList>
            <person name="Mitreva M."/>
        </authorList>
    </citation>
    <scope>NUCLEOTIDE SEQUENCE [LARGE SCALE GENOMIC DNA]</scope>
    <source>
        <strain evidence="19">Khon Kaen</strain>
    </source>
</reference>
<dbReference type="GO" id="GO:0000703">
    <property type="term" value="F:oxidized pyrimidine nucleobase lesion DNA N-glycosylase activity"/>
    <property type="evidence" value="ECO:0007669"/>
    <property type="project" value="TreeGrafter"/>
</dbReference>
<dbReference type="Proteomes" id="UP000243686">
    <property type="component" value="Unassembled WGS sequence"/>
</dbReference>
<dbReference type="InterPro" id="IPR000980">
    <property type="entry name" value="SH2"/>
</dbReference>
<evidence type="ECO:0000256" key="11">
    <source>
        <dbReference type="ARBA" id="ARBA00023204"/>
    </source>
</evidence>
<dbReference type="Gene3D" id="1.10.1670.10">
    <property type="entry name" value="Helix-hairpin-Helix base-excision DNA repair enzymes (C-terminal)"/>
    <property type="match status" value="1"/>
</dbReference>
<dbReference type="Pfam" id="PF00017">
    <property type="entry name" value="SH2"/>
    <property type="match status" value="1"/>
</dbReference>
<dbReference type="PROSITE" id="PS50002">
    <property type="entry name" value="SH3"/>
    <property type="match status" value="1"/>
</dbReference>
<name>A0A1S8X2X6_OPIVI</name>
<evidence type="ECO:0000256" key="5">
    <source>
        <dbReference type="ARBA" id="ARBA00022723"/>
    </source>
</evidence>
<dbReference type="CDD" id="cd00056">
    <property type="entry name" value="ENDO3c"/>
    <property type="match status" value="1"/>
</dbReference>
<organism evidence="19 20">
    <name type="scientific">Opisthorchis viverrini</name>
    <name type="common">Southeast Asian liver fluke</name>
    <dbReference type="NCBI Taxonomy" id="6198"/>
    <lineage>
        <taxon>Eukaryota</taxon>
        <taxon>Metazoa</taxon>
        <taxon>Spiralia</taxon>
        <taxon>Lophotrochozoa</taxon>
        <taxon>Platyhelminthes</taxon>
        <taxon>Trematoda</taxon>
        <taxon>Digenea</taxon>
        <taxon>Opisthorchiida</taxon>
        <taxon>Opisthorchiata</taxon>
        <taxon>Opisthorchiidae</taxon>
        <taxon>Opisthorchis</taxon>
    </lineage>
</organism>
<accession>A0A1S8X2X6</accession>
<dbReference type="InterPro" id="IPR023170">
    <property type="entry name" value="HhH_base_excis_C"/>
</dbReference>
<keyword evidence="11" id="KW-0234">DNA repair</keyword>
<protein>
    <recommendedName>
        <fullName evidence="2">DNA-(apurinic or apyrimidinic site) lyase</fullName>
        <ecNumber evidence="2">4.2.99.18</ecNumber>
    </recommendedName>
</protein>
<dbReference type="SUPFAM" id="SSF55550">
    <property type="entry name" value="SH2 domain"/>
    <property type="match status" value="1"/>
</dbReference>
<dbReference type="Gene3D" id="3.30.505.10">
    <property type="entry name" value="SH2 domain"/>
    <property type="match status" value="1"/>
</dbReference>
<feature type="domain" description="SH3" evidence="18">
    <location>
        <begin position="222"/>
        <end position="307"/>
    </location>
</feature>